<accession>A0A383WDU7</accession>
<organism evidence="4 5">
    <name type="scientific">Tetradesmus obliquus</name>
    <name type="common">Green alga</name>
    <name type="synonym">Acutodesmus obliquus</name>
    <dbReference type="NCBI Taxonomy" id="3088"/>
    <lineage>
        <taxon>Eukaryota</taxon>
        <taxon>Viridiplantae</taxon>
        <taxon>Chlorophyta</taxon>
        <taxon>core chlorophytes</taxon>
        <taxon>Chlorophyceae</taxon>
        <taxon>CS clade</taxon>
        <taxon>Sphaeropleales</taxon>
        <taxon>Scenedesmaceae</taxon>
        <taxon>Tetradesmus</taxon>
    </lineage>
</organism>
<dbReference type="InterPro" id="IPR036605">
    <property type="entry name" value="Mago_nashi_sf"/>
</dbReference>
<dbReference type="AlphaFoldDB" id="A0A383WDU7"/>
<comment type="subcellular location">
    <subcellularLocation>
        <location evidence="1">Nucleus</location>
    </subcellularLocation>
</comment>
<proteinExistence type="inferred from homology"/>
<dbReference type="OrthoDB" id="6495301at2759"/>
<dbReference type="EMBL" id="FNXT01001221">
    <property type="protein sequence ID" value="SZX74876.1"/>
    <property type="molecule type" value="Genomic_DNA"/>
</dbReference>
<comment type="similarity">
    <text evidence="2">Belongs to the mago nashi family.</text>
</comment>
<dbReference type="CDD" id="cd11295">
    <property type="entry name" value="Mago_nashi"/>
    <property type="match status" value="1"/>
</dbReference>
<reference evidence="4 5" key="1">
    <citation type="submission" date="2016-10" db="EMBL/GenBank/DDBJ databases">
        <authorList>
            <person name="Cai Z."/>
        </authorList>
    </citation>
    <scope>NUCLEOTIDE SEQUENCE [LARGE SCALE GENOMIC DNA]</scope>
</reference>
<dbReference type="STRING" id="3088.A0A383WDU7"/>
<name>A0A383WDU7_TETOB</name>
<evidence type="ECO:0000256" key="2">
    <source>
        <dbReference type="ARBA" id="ARBA00009270"/>
    </source>
</evidence>
<dbReference type="FunFam" id="3.30.1560.10:FF:000001">
    <property type="entry name" value="Protein mago nashi homolog"/>
    <property type="match status" value="1"/>
</dbReference>
<evidence type="ECO:0000313" key="4">
    <source>
        <dbReference type="EMBL" id="SZX74876.1"/>
    </source>
</evidence>
<dbReference type="InterPro" id="IPR004023">
    <property type="entry name" value="Mago_nashi"/>
</dbReference>
<keyword evidence="5" id="KW-1185">Reference proteome</keyword>
<dbReference type="GO" id="GO:0008380">
    <property type="term" value="P:RNA splicing"/>
    <property type="evidence" value="ECO:0007669"/>
    <property type="project" value="InterPro"/>
</dbReference>
<dbReference type="PANTHER" id="PTHR12638:SF0">
    <property type="entry name" value="MAGO HOMOLOG, EXON JUNCTION COMPLEX SUBUNIT-RELATED"/>
    <property type="match status" value="1"/>
</dbReference>
<evidence type="ECO:0000313" key="5">
    <source>
        <dbReference type="Proteomes" id="UP000256970"/>
    </source>
</evidence>
<dbReference type="Proteomes" id="UP000256970">
    <property type="component" value="Unassembled WGS sequence"/>
</dbReference>
<evidence type="ECO:0000256" key="1">
    <source>
        <dbReference type="ARBA" id="ARBA00004123"/>
    </source>
</evidence>
<dbReference type="Pfam" id="PF02792">
    <property type="entry name" value="Mago_nashi"/>
    <property type="match status" value="1"/>
</dbReference>
<evidence type="ECO:0000256" key="3">
    <source>
        <dbReference type="ARBA" id="ARBA00023242"/>
    </source>
</evidence>
<gene>
    <name evidence="4" type="ORF">BQ4739_LOCUS15194</name>
</gene>
<dbReference type="GO" id="GO:0035145">
    <property type="term" value="C:exon-exon junction complex"/>
    <property type="evidence" value="ECO:0007669"/>
    <property type="project" value="InterPro"/>
</dbReference>
<dbReference type="SUPFAM" id="SSF89817">
    <property type="entry name" value="Mago nashi protein"/>
    <property type="match status" value="1"/>
</dbReference>
<dbReference type="Gene3D" id="3.30.1560.10">
    <property type="entry name" value="Mago nashi"/>
    <property type="match status" value="1"/>
</dbReference>
<dbReference type="PANTHER" id="PTHR12638">
    <property type="entry name" value="PROTEIN MAGO NASHI HOMOLOG"/>
    <property type="match status" value="1"/>
</dbReference>
<protein>
    <submittedName>
        <fullName evidence="4">Uncharacterized protein</fullName>
    </submittedName>
</protein>
<keyword evidence="3" id="KW-0539">Nucleus</keyword>
<sequence>MADSQFYLRYYVGHTGKYGHEFLEFEFRPDGEMRYRNNSNYKNDTEIRKKAYVSQAVLDELKRIIEDAEIMKEDDNNWPMPDRVGKQELEIKMNGEHICFNTTKLGSVLQVQQSKDPDGLRIFYYLVQDLKCFVFSLISAHFKIQPIQK</sequence>